<evidence type="ECO:0000313" key="2">
    <source>
        <dbReference type="EMBL" id="OCL04569.1"/>
    </source>
</evidence>
<dbReference type="Gene3D" id="3.10.450.50">
    <property type="match status" value="1"/>
</dbReference>
<dbReference type="OrthoDB" id="100006at2759"/>
<evidence type="ECO:0000313" key="3">
    <source>
        <dbReference type="Proteomes" id="UP000250140"/>
    </source>
</evidence>
<feature type="coiled-coil region" evidence="1">
    <location>
        <begin position="2"/>
        <end position="29"/>
    </location>
</feature>
<proteinExistence type="predicted"/>
<sequence>MATNIEKRLEALEKGLRQVRDEREIEEMMSRHAVNHVQKNMHRSIQYFALDEPDVSFEIGDRGAYKGAEVLQTLFRDQFGAAVLKGNLLI</sequence>
<dbReference type="Proteomes" id="UP000250140">
    <property type="component" value="Unassembled WGS sequence"/>
</dbReference>
<accession>A0A8E2ETH8</accession>
<keyword evidence="3" id="KW-1185">Reference proteome</keyword>
<dbReference type="AlphaFoldDB" id="A0A8E2ETH8"/>
<organism evidence="2 3">
    <name type="scientific">Glonium stellatum</name>
    <dbReference type="NCBI Taxonomy" id="574774"/>
    <lineage>
        <taxon>Eukaryota</taxon>
        <taxon>Fungi</taxon>
        <taxon>Dikarya</taxon>
        <taxon>Ascomycota</taxon>
        <taxon>Pezizomycotina</taxon>
        <taxon>Dothideomycetes</taxon>
        <taxon>Pleosporomycetidae</taxon>
        <taxon>Gloniales</taxon>
        <taxon>Gloniaceae</taxon>
        <taxon>Glonium</taxon>
    </lineage>
</organism>
<reference evidence="2 3" key="1">
    <citation type="journal article" date="2016" name="Nat. Commun.">
        <title>Ectomycorrhizal ecology is imprinted in the genome of the dominant symbiotic fungus Cenococcum geophilum.</title>
        <authorList>
            <consortium name="DOE Joint Genome Institute"/>
            <person name="Peter M."/>
            <person name="Kohler A."/>
            <person name="Ohm R.A."/>
            <person name="Kuo A."/>
            <person name="Krutzmann J."/>
            <person name="Morin E."/>
            <person name="Arend M."/>
            <person name="Barry K.W."/>
            <person name="Binder M."/>
            <person name="Choi C."/>
            <person name="Clum A."/>
            <person name="Copeland A."/>
            <person name="Grisel N."/>
            <person name="Haridas S."/>
            <person name="Kipfer T."/>
            <person name="LaButti K."/>
            <person name="Lindquist E."/>
            <person name="Lipzen A."/>
            <person name="Maire R."/>
            <person name="Meier B."/>
            <person name="Mihaltcheva S."/>
            <person name="Molinier V."/>
            <person name="Murat C."/>
            <person name="Poggeler S."/>
            <person name="Quandt C.A."/>
            <person name="Sperisen C."/>
            <person name="Tritt A."/>
            <person name="Tisserant E."/>
            <person name="Crous P.W."/>
            <person name="Henrissat B."/>
            <person name="Nehls U."/>
            <person name="Egli S."/>
            <person name="Spatafora J.W."/>
            <person name="Grigoriev I.V."/>
            <person name="Martin F.M."/>
        </authorList>
    </citation>
    <scope>NUCLEOTIDE SEQUENCE [LARGE SCALE GENOMIC DNA]</scope>
    <source>
        <strain evidence="2 3">CBS 207.34</strain>
    </source>
</reference>
<keyword evidence="1" id="KW-0175">Coiled coil</keyword>
<evidence type="ECO:0000256" key="1">
    <source>
        <dbReference type="SAM" id="Coils"/>
    </source>
</evidence>
<protein>
    <submittedName>
        <fullName evidence="2">Uncharacterized protein</fullName>
    </submittedName>
</protein>
<dbReference type="EMBL" id="KV750472">
    <property type="protein sequence ID" value="OCL04569.1"/>
    <property type="molecule type" value="Genomic_DNA"/>
</dbReference>
<gene>
    <name evidence="2" type="ORF">AOQ84DRAFT_225835</name>
</gene>
<name>A0A8E2ETH8_9PEZI</name>